<evidence type="ECO:0000313" key="2">
    <source>
        <dbReference type="Proteomes" id="UP000760860"/>
    </source>
</evidence>
<accession>A0A8T1IN19</accession>
<dbReference type="Proteomes" id="UP000760860">
    <property type="component" value="Unassembled WGS sequence"/>
</dbReference>
<sequence length="312" mass="34487">MADYLNLTTNSSGDSTFLSNAHEVIVNYYNKAENASTTDDLAKLEFSRVDVSETMVFDALTIEIPLQKIGFQDDNSSSSNPFYQTMYGFLCNREVCLMPNLQEYTGSGATTTIYPRVQALAICLNDAGNEDLTVDFTYYRADEVMQSCKQRSTTSMVVGAGRLVNARMVYSLTVGRLSWTVEDLASVYGANCASADGCDGIRFPLEKSDNASTGDMLLVSDTGIPTSLLSPINMNINWFSVGTTQWTILASTMEETRGAALPTETRPALMVLPRNFETANTTLTEYMNESGWSSCEMFIDRHIHQVEKNPVY</sequence>
<organism evidence="1 2">
    <name type="scientific">Phytophthora cactorum</name>
    <dbReference type="NCBI Taxonomy" id="29920"/>
    <lineage>
        <taxon>Eukaryota</taxon>
        <taxon>Sar</taxon>
        <taxon>Stramenopiles</taxon>
        <taxon>Oomycota</taxon>
        <taxon>Peronosporomycetes</taxon>
        <taxon>Peronosporales</taxon>
        <taxon>Peronosporaceae</taxon>
        <taxon>Phytophthora</taxon>
    </lineage>
</organism>
<dbReference type="VEuPathDB" id="FungiDB:PC110_g1458"/>
<dbReference type="AlphaFoldDB" id="A0A8T1IN19"/>
<protein>
    <submittedName>
        <fullName evidence="1">Uncharacterized protein</fullName>
    </submittedName>
</protein>
<name>A0A8T1IN19_9STRA</name>
<gene>
    <name evidence="1" type="ORF">PC129_g2999</name>
</gene>
<proteinExistence type="predicted"/>
<dbReference type="EMBL" id="RCMV01000058">
    <property type="protein sequence ID" value="KAG3226420.1"/>
    <property type="molecule type" value="Genomic_DNA"/>
</dbReference>
<evidence type="ECO:0000313" key="1">
    <source>
        <dbReference type="EMBL" id="KAG3226420.1"/>
    </source>
</evidence>
<reference evidence="1" key="1">
    <citation type="submission" date="2018-05" db="EMBL/GenBank/DDBJ databases">
        <title>Effector identification in a new, highly contiguous assembly of the strawberry crown rot pathogen Phytophthora cactorum.</title>
        <authorList>
            <person name="Armitage A.D."/>
            <person name="Nellist C.F."/>
            <person name="Bates H."/>
            <person name="Vickerstaff R.J."/>
            <person name="Harrison R.J."/>
        </authorList>
    </citation>
    <scope>NUCLEOTIDE SEQUENCE</scope>
    <source>
        <strain evidence="1">P421</strain>
    </source>
</reference>
<comment type="caution">
    <text evidence="1">The sequence shown here is derived from an EMBL/GenBank/DDBJ whole genome shotgun (WGS) entry which is preliminary data.</text>
</comment>